<reference evidence="2" key="1">
    <citation type="submission" date="2017-01" db="EMBL/GenBank/DDBJ databases">
        <authorList>
            <person name="Wang Y."/>
            <person name="White M."/>
            <person name="Kvist S."/>
            <person name="Moncalvo J.-M."/>
        </authorList>
    </citation>
    <scope>NUCLEOTIDE SEQUENCE [LARGE SCALE GENOMIC DNA]</scope>
    <source>
        <strain evidence="2">ID-206-W2</strain>
    </source>
</reference>
<dbReference type="EMBL" id="LSSM01005340">
    <property type="protein sequence ID" value="OMJ12885.1"/>
    <property type="molecule type" value="Genomic_DNA"/>
</dbReference>
<dbReference type="AlphaFoldDB" id="A0A1R1XE04"/>
<dbReference type="Proteomes" id="UP000187429">
    <property type="component" value="Unassembled WGS sequence"/>
</dbReference>
<accession>A0A1R1XE04</accession>
<organism evidence="1 2">
    <name type="scientific">Smittium culicis</name>
    <dbReference type="NCBI Taxonomy" id="133412"/>
    <lineage>
        <taxon>Eukaryota</taxon>
        <taxon>Fungi</taxon>
        <taxon>Fungi incertae sedis</taxon>
        <taxon>Zoopagomycota</taxon>
        <taxon>Kickxellomycotina</taxon>
        <taxon>Harpellomycetes</taxon>
        <taxon>Harpellales</taxon>
        <taxon>Legeriomycetaceae</taxon>
        <taxon>Smittium</taxon>
    </lineage>
</organism>
<protein>
    <submittedName>
        <fullName evidence="1">Uncharacterized protein</fullName>
    </submittedName>
</protein>
<proteinExistence type="predicted"/>
<sequence length="203" mass="23510">MISNHIIPDLNSFTILSRSMYKDFKNYLNTLNQDLNAGFQEINLKNFLFNTDTTSSSELIVDGEAEFASQLLPQIKTSEFLLKLSMIESQIVHFSEIYCKRNLSSHQDSTRFPNKSLVFDLKSITLFLQVQNLRLRLIANSGITQEEIDLESNSAYKLLEYIDYLNITPDVRLYNTIHEFFVITKNDEGAKMVNNSIDQTYMH</sequence>
<keyword evidence="2" id="KW-1185">Reference proteome</keyword>
<gene>
    <name evidence="1" type="ORF">AYI69_g9229</name>
</gene>
<evidence type="ECO:0000313" key="1">
    <source>
        <dbReference type="EMBL" id="OMJ12885.1"/>
    </source>
</evidence>
<name>A0A1R1XE04_9FUNG</name>
<comment type="caution">
    <text evidence="1">The sequence shown here is derived from an EMBL/GenBank/DDBJ whole genome shotgun (WGS) entry which is preliminary data.</text>
</comment>
<evidence type="ECO:0000313" key="2">
    <source>
        <dbReference type="Proteomes" id="UP000187429"/>
    </source>
</evidence>